<accession>A0A4R5XFK4</accession>
<organism evidence="3 4">
    <name type="scientific">Rickenella mellea</name>
    <dbReference type="NCBI Taxonomy" id="50990"/>
    <lineage>
        <taxon>Eukaryota</taxon>
        <taxon>Fungi</taxon>
        <taxon>Dikarya</taxon>
        <taxon>Basidiomycota</taxon>
        <taxon>Agaricomycotina</taxon>
        <taxon>Agaricomycetes</taxon>
        <taxon>Hymenochaetales</taxon>
        <taxon>Rickenellaceae</taxon>
        <taxon>Rickenella</taxon>
    </lineage>
</organism>
<evidence type="ECO:0000313" key="4">
    <source>
        <dbReference type="Proteomes" id="UP000294933"/>
    </source>
</evidence>
<dbReference type="Pfam" id="PF09350">
    <property type="entry name" value="DJC28_CD"/>
    <property type="match status" value="1"/>
</dbReference>
<dbReference type="EMBL" id="ML170156">
    <property type="protein sequence ID" value="TDL29944.1"/>
    <property type="molecule type" value="Genomic_DNA"/>
</dbReference>
<feature type="domain" description="DnaJ homologue subfamily C member 28 conserved" evidence="2">
    <location>
        <begin position="68"/>
        <end position="130"/>
    </location>
</feature>
<name>A0A4R5XFK4_9AGAM</name>
<sequence length="280" mass="31427">MLTARTTFNKTGKLSRSSSSLHTPQRIPADSRRKEALRDEKHSSALVGSEKLFADAALEESQEAKGRARQEGRFGKITGRGKPITRISDEGNPFIAREEFLMNRIVQRNGAAPPWVELQRELDTALASFREIVKQSWTRRCMRILSSEHPLPLLARITPAQIASVRDPMWEAHEAGYHNTALAEINSLVRRYNGVAPYPVRRTIYEREPELEKVYSECVDDVLREIDARIKEGGVVRSVSGFTDGEDDRGGGGAGGSARYDSRPGSFWAMVRKWFAKLVT</sequence>
<evidence type="ECO:0000259" key="2">
    <source>
        <dbReference type="Pfam" id="PF09350"/>
    </source>
</evidence>
<feature type="compositionally biased region" description="Basic and acidic residues" evidence="1">
    <location>
        <begin position="62"/>
        <end position="74"/>
    </location>
</feature>
<proteinExistence type="predicted"/>
<dbReference type="InterPro" id="IPR018961">
    <property type="entry name" value="DnaJ_homolog_subfam-C_membr-28"/>
</dbReference>
<protein>
    <recommendedName>
        <fullName evidence="2">DnaJ homologue subfamily C member 28 conserved domain-containing protein</fullName>
    </recommendedName>
</protein>
<gene>
    <name evidence="3" type="ORF">BD410DRAFT_780450</name>
</gene>
<dbReference type="PANTHER" id="PTHR39394">
    <property type="entry name" value="YALI0E31793P"/>
    <property type="match status" value="1"/>
</dbReference>
<evidence type="ECO:0000256" key="1">
    <source>
        <dbReference type="SAM" id="MobiDB-lite"/>
    </source>
</evidence>
<reference evidence="3 4" key="1">
    <citation type="submission" date="2018-06" db="EMBL/GenBank/DDBJ databases">
        <title>A transcriptomic atlas of mushroom development highlights an independent origin of complex multicellularity.</title>
        <authorList>
            <consortium name="DOE Joint Genome Institute"/>
            <person name="Krizsan K."/>
            <person name="Almasi E."/>
            <person name="Merenyi Z."/>
            <person name="Sahu N."/>
            <person name="Viragh M."/>
            <person name="Koszo T."/>
            <person name="Mondo S."/>
            <person name="Kiss B."/>
            <person name="Balint B."/>
            <person name="Kues U."/>
            <person name="Barry K."/>
            <person name="Hegedus J.C."/>
            <person name="Henrissat B."/>
            <person name="Johnson J."/>
            <person name="Lipzen A."/>
            <person name="Ohm R."/>
            <person name="Nagy I."/>
            <person name="Pangilinan J."/>
            <person name="Yan J."/>
            <person name="Xiong Y."/>
            <person name="Grigoriev I.V."/>
            <person name="Hibbett D.S."/>
            <person name="Nagy L.G."/>
        </authorList>
    </citation>
    <scope>NUCLEOTIDE SEQUENCE [LARGE SCALE GENOMIC DNA]</scope>
    <source>
        <strain evidence="3 4">SZMC22713</strain>
    </source>
</reference>
<dbReference type="OrthoDB" id="547796at2759"/>
<evidence type="ECO:0000313" key="3">
    <source>
        <dbReference type="EMBL" id="TDL29944.1"/>
    </source>
</evidence>
<feature type="compositionally biased region" description="Polar residues" evidence="1">
    <location>
        <begin position="1"/>
        <end position="23"/>
    </location>
</feature>
<dbReference type="STRING" id="50990.A0A4R5XFK4"/>
<feature type="region of interest" description="Disordered" evidence="1">
    <location>
        <begin position="1"/>
        <end position="42"/>
    </location>
</feature>
<feature type="compositionally biased region" description="Basic and acidic residues" evidence="1">
    <location>
        <begin position="29"/>
        <end position="42"/>
    </location>
</feature>
<dbReference type="PANTHER" id="PTHR39394:SF1">
    <property type="entry name" value="DNAJ HOMOLOGUE SUBFAMILY C MEMBER 28 CONSERVED DOMAIN-CONTAINING PROTEIN"/>
    <property type="match status" value="1"/>
</dbReference>
<feature type="region of interest" description="Disordered" evidence="1">
    <location>
        <begin position="62"/>
        <end position="89"/>
    </location>
</feature>
<keyword evidence="4" id="KW-1185">Reference proteome</keyword>
<dbReference type="Proteomes" id="UP000294933">
    <property type="component" value="Unassembled WGS sequence"/>
</dbReference>
<dbReference type="AlphaFoldDB" id="A0A4R5XFK4"/>
<dbReference type="VEuPathDB" id="FungiDB:BD410DRAFT_780450"/>